<feature type="transmembrane region" description="Helical" evidence="1">
    <location>
        <begin position="76"/>
        <end position="98"/>
    </location>
</feature>
<gene>
    <name evidence="2" type="ORF">UX13_C0026G0015</name>
</gene>
<dbReference type="Pfam" id="PF18926">
    <property type="entry name" value="DUF5676"/>
    <property type="match status" value="1"/>
</dbReference>
<dbReference type="InterPro" id="IPR044020">
    <property type="entry name" value="DUF5676"/>
</dbReference>
<evidence type="ECO:0000256" key="1">
    <source>
        <dbReference type="SAM" id="Phobius"/>
    </source>
</evidence>
<reference evidence="2 3" key="1">
    <citation type="journal article" date="2015" name="Nature">
        <title>rRNA introns, odd ribosomes, and small enigmatic genomes across a large radiation of phyla.</title>
        <authorList>
            <person name="Brown C.T."/>
            <person name="Hug L.A."/>
            <person name="Thomas B.C."/>
            <person name="Sharon I."/>
            <person name="Castelle C.J."/>
            <person name="Singh A."/>
            <person name="Wilkins M.J."/>
            <person name="Williams K.H."/>
            <person name="Banfield J.F."/>
        </authorList>
    </citation>
    <scope>NUCLEOTIDE SEQUENCE [LARGE SCALE GENOMIC DNA]</scope>
</reference>
<proteinExistence type="predicted"/>
<evidence type="ECO:0000313" key="3">
    <source>
        <dbReference type="Proteomes" id="UP000034329"/>
    </source>
</evidence>
<dbReference type="AlphaFoldDB" id="A0A0G1MNY9"/>
<name>A0A0G1MNY9_9BACT</name>
<feature type="transmembrane region" description="Helical" evidence="1">
    <location>
        <begin position="21"/>
        <end position="47"/>
    </location>
</feature>
<keyword evidence="1" id="KW-0812">Transmembrane</keyword>
<organism evidence="2 3">
    <name type="scientific">Candidatus Woesebacteria bacterium GW2011_GWB1_45_5</name>
    <dbReference type="NCBI Taxonomy" id="1618581"/>
    <lineage>
        <taxon>Bacteria</taxon>
        <taxon>Candidatus Woeseibacteriota</taxon>
    </lineage>
</organism>
<evidence type="ECO:0000313" key="2">
    <source>
        <dbReference type="EMBL" id="KKU09899.1"/>
    </source>
</evidence>
<dbReference type="EMBL" id="LCLA01000026">
    <property type="protein sequence ID" value="KKU09899.1"/>
    <property type="molecule type" value="Genomic_DNA"/>
</dbReference>
<accession>A0A0G1MNY9</accession>
<sequence>MIKIYRLIGSYSEGVRKMKHNVMATANALALTLGFVYVACALLVAVFPDFFRFIATSWFHGWNMEVLWTGVPRSNFVLGLVSIMVGSWIVGYVFALSYNKFVK</sequence>
<protein>
    <submittedName>
        <fullName evidence="2">Uncharacterized protein</fullName>
    </submittedName>
</protein>
<comment type="caution">
    <text evidence="2">The sequence shown here is derived from an EMBL/GenBank/DDBJ whole genome shotgun (WGS) entry which is preliminary data.</text>
</comment>
<dbReference type="Proteomes" id="UP000034329">
    <property type="component" value="Unassembled WGS sequence"/>
</dbReference>
<keyword evidence="1" id="KW-0472">Membrane</keyword>
<keyword evidence="1" id="KW-1133">Transmembrane helix</keyword>